<keyword evidence="2" id="KW-0859">Xylose metabolism</keyword>
<dbReference type="InterPro" id="IPR018485">
    <property type="entry name" value="FGGY_C"/>
</dbReference>
<keyword evidence="8" id="KW-1185">Reference proteome</keyword>
<keyword evidence="4 7" id="KW-0418">Kinase</keyword>
<dbReference type="InterPro" id="IPR043129">
    <property type="entry name" value="ATPase_NBD"/>
</dbReference>
<protein>
    <submittedName>
        <fullName evidence="7">FGGY family carbohydrate kinase</fullName>
    </submittedName>
</protein>
<dbReference type="GO" id="GO:0016301">
    <property type="term" value="F:kinase activity"/>
    <property type="evidence" value="ECO:0007669"/>
    <property type="project" value="UniProtKB-KW"/>
</dbReference>
<proteinExistence type="inferred from homology"/>
<dbReference type="GO" id="GO:0042732">
    <property type="term" value="P:D-xylose metabolic process"/>
    <property type="evidence" value="ECO:0007669"/>
    <property type="project" value="UniProtKB-KW"/>
</dbReference>
<evidence type="ECO:0000259" key="6">
    <source>
        <dbReference type="Pfam" id="PF02782"/>
    </source>
</evidence>
<feature type="domain" description="Carbohydrate kinase FGGY N-terminal" evidence="5">
    <location>
        <begin position="6"/>
        <end position="234"/>
    </location>
</feature>
<evidence type="ECO:0000256" key="3">
    <source>
        <dbReference type="ARBA" id="ARBA00022679"/>
    </source>
</evidence>
<keyword evidence="3" id="KW-0808">Transferase</keyword>
<dbReference type="Gene3D" id="3.30.420.40">
    <property type="match status" value="2"/>
</dbReference>
<evidence type="ECO:0000256" key="2">
    <source>
        <dbReference type="ARBA" id="ARBA00022629"/>
    </source>
</evidence>
<dbReference type="RefSeq" id="WP_317140741.1">
    <property type="nucleotide sequence ID" value="NZ_CP118157.1"/>
</dbReference>
<dbReference type="Pfam" id="PF00370">
    <property type="entry name" value="FGGY_N"/>
    <property type="match status" value="1"/>
</dbReference>
<feature type="domain" description="Carbohydrate kinase FGGY C-terminal" evidence="6">
    <location>
        <begin position="253"/>
        <end position="428"/>
    </location>
</feature>
<dbReference type="EMBL" id="CP118157">
    <property type="protein sequence ID" value="WOF24270.1"/>
    <property type="molecule type" value="Genomic_DNA"/>
</dbReference>
<accession>A0AA97I892</accession>
<dbReference type="InterPro" id="IPR050406">
    <property type="entry name" value="FGGY_Carb_Kinase"/>
</dbReference>
<dbReference type="InterPro" id="IPR000577">
    <property type="entry name" value="Carb_kinase_FGGY"/>
</dbReference>
<reference evidence="7 8" key="1">
    <citation type="submission" date="2023-02" db="EMBL/GenBank/DDBJ databases">
        <title>Microbacterium betulae sp. nov., isolated from birch wood.</title>
        <authorList>
            <person name="Pasciak M."/>
            <person name="Pawlik K.J."/>
            <person name="Martynowski D."/>
            <person name="Laczmanski L."/>
            <person name="Ciekot J."/>
            <person name="Szponar B."/>
            <person name="Wojcik-Fatla A."/>
            <person name="Mackiewicz B."/>
            <person name="Farian E."/>
            <person name="Cholewa G."/>
            <person name="Cholewa A."/>
            <person name="Dutkiewicz J."/>
        </authorList>
    </citation>
    <scope>NUCLEOTIDE SEQUENCE [LARGE SCALE GENOMIC DNA]</scope>
    <source>
        <strain evidence="7 8">AB</strain>
    </source>
</reference>
<organism evidence="7 8">
    <name type="scientific">Microbacterium betulae</name>
    <dbReference type="NCBI Taxonomy" id="2981139"/>
    <lineage>
        <taxon>Bacteria</taxon>
        <taxon>Bacillati</taxon>
        <taxon>Actinomycetota</taxon>
        <taxon>Actinomycetes</taxon>
        <taxon>Micrococcales</taxon>
        <taxon>Microbacteriaceae</taxon>
        <taxon>Microbacterium</taxon>
    </lineage>
</organism>
<dbReference type="PIRSF" id="PIRSF000538">
    <property type="entry name" value="GlpK"/>
    <property type="match status" value="1"/>
</dbReference>
<dbReference type="AlphaFoldDB" id="A0AA97I892"/>
<dbReference type="CDD" id="cd00366">
    <property type="entry name" value="ASKHA_NBD_FGGY"/>
    <property type="match status" value="1"/>
</dbReference>
<dbReference type="Proteomes" id="UP001305498">
    <property type="component" value="Chromosome"/>
</dbReference>
<dbReference type="Pfam" id="PF02782">
    <property type="entry name" value="FGGY_C"/>
    <property type="match status" value="1"/>
</dbReference>
<name>A0AA97I892_9MICO</name>
<comment type="similarity">
    <text evidence="1">Belongs to the FGGY kinase family.</text>
</comment>
<evidence type="ECO:0000313" key="8">
    <source>
        <dbReference type="Proteomes" id="UP001305498"/>
    </source>
</evidence>
<dbReference type="InterPro" id="IPR018484">
    <property type="entry name" value="FGGY_N"/>
</dbReference>
<sequence>MTVRILLGVDVGTTSLKAVATDGDGRLVREGAVRYPTATDADGGAEQDADVWWRALCEIAPRVVAGDEVVAVAVTSQAPTLVPVDADGAAVGPAFTWLDRRAQADAARVAAVAPGRNGADAFFGTAKLPWLARERPAIADAAHRVVSANGYIVARLGGAVVLDDTSASLMQGFDEESSSFPAALREAVAGLDLLPETVASSTVVGAVSASSAAATGITLGARVIAGAIDAVGSALEAGVLAPGGPLIEMTGFSSVSMLAVPSGTAVPGFIHARHCVPGTDLLIAAQVTAGATVDWVNALDPAHDLRDDPALATRSRPSRLTFATPLAGERTPTWNPRARGILDGIDLGTDGVELLLAALEGNALALAGDVVALGAHGYPVAEVLATGGGARSDLWLQIKADALGVPVHRAERGHGAAQGASYLAGAAAGEYRLDEVVAGGGIETTFHPDPDRHAAYRAKLAWADRIARLNAER</sequence>
<evidence type="ECO:0000259" key="5">
    <source>
        <dbReference type="Pfam" id="PF00370"/>
    </source>
</evidence>
<keyword evidence="2" id="KW-0119">Carbohydrate metabolism</keyword>
<dbReference type="PANTHER" id="PTHR43095">
    <property type="entry name" value="SUGAR KINASE"/>
    <property type="match status" value="1"/>
</dbReference>
<evidence type="ECO:0000256" key="1">
    <source>
        <dbReference type="ARBA" id="ARBA00009156"/>
    </source>
</evidence>
<evidence type="ECO:0000256" key="4">
    <source>
        <dbReference type="ARBA" id="ARBA00022777"/>
    </source>
</evidence>
<gene>
    <name evidence="7" type="ORF">N8K70_06250</name>
</gene>
<dbReference type="SUPFAM" id="SSF53067">
    <property type="entry name" value="Actin-like ATPase domain"/>
    <property type="match status" value="2"/>
</dbReference>
<dbReference type="KEGG" id="mbet:N8K70_06250"/>
<dbReference type="PANTHER" id="PTHR43095:SF5">
    <property type="entry name" value="XYLULOSE KINASE"/>
    <property type="match status" value="1"/>
</dbReference>
<evidence type="ECO:0000313" key="7">
    <source>
        <dbReference type="EMBL" id="WOF24270.1"/>
    </source>
</evidence>